<evidence type="ECO:0000256" key="8">
    <source>
        <dbReference type="SAM" id="Phobius"/>
    </source>
</evidence>
<name>A0A1C5K914_9ACTN</name>
<feature type="transmembrane region" description="Helical" evidence="8">
    <location>
        <begin position="528"/>
        <end position="547"/>
    </location>
</feature>
<feature type="transmembrane region" description="Helical" evidence="8">
    <location>
        <begin position="315"/>
        <end position="343"/>
    </location>
</feature>
<keyword evidence="5 8" id="KW-1133">Transmembrane helix</keyword>
<dbReference type="Gene3D" id="1.20.1640.10">
    <property type="entry name" value="Multidrug efflux transporter AcrB transmembrane domain"/>
    <property type="match status" value="2"/>
</dbReference>
<feature type="compositionally biased region" description="Basic and acidic residues" evidence="7">
    <location>
        <begin position="699"/>
        <end position="710"/>
    </location>
</feature>
<sequence>MFERLGRFVVGKAWWVIGGWVLAAIAIIVASPSLSDITSADQESFLPRSYESVQATELATKAFPQAATATATVVVKRGDGKPLTPADEARVGQLAQALKGRNIPQAAGYLTGPQAVAPDKSVQIISVGLDADTPDDPKLLDAVRDLRAGLGPELAGSGLTAGVAGDVASFVDNEDTFNSAFAIVGVATIILIIGLILIIFRSPIAALLPVVVISVVMSVTTGLVAAAGTAFDLNVSQDLQTILLIVLFGIGTDYILFLLFRYRERLRAGDDKRTAMIVTVQRVGEVITSAAGAVIVAFLVLLLASLGFFGSLGPALAIAVGVMLITSLTLIPAVVSLLGRWVFWPSKAWQRTPKASLSRRLGAAVGRRPAVVAAASGALLVALAAGVLGYQADYDFSAGFPQDTESARAAKDLQRGFAAGALAPTEVYLTTGNGTPLTDQQVNDFAAASADAPGVARVQPAERSTTDPSVARINLLLDENPVSNEAITLVRDDLRDALHDKAPSGTKALVGGPTAIFADINSANNRDLSVILPVAAGLIALILALLLRSLVAPIYLVIAVLLNFAATLGATVYVFQGLQGNPGVTFQLPIILYLFVVAIGTDYNILMIARLREEAREGHEPHQAAAIGVEHAGPTVAAAGLILAGTFGVLMLAPISFLQQMGFAVAIGIVLSAFVMSMFFVPALTGLIGHKAWWPGHGDERRDGGGRHAAPEPVSEAQV</sequence>
<dbReference type="PANTHER" id="PTHR33406:SF6">
    <property type="entry name" value="MEMBRANE PROTEIN YDGH-RELATED"/>
    <property type="match status" value="1"/>
</dbReference>
<evidence type="ECO:0000313" key="10">
    <source>
        <dbReference type="EMBL" id="SCG79262.1"/>
    </source>
</evidence>
<dbReference type="AlphaFoldDB" id="A0A1C5K914"/>
<feature type="transmembrane region" description="Helical" evidence="8">
    <location>
        <begin position="12"/>
        <end position="31"/>
    </location>
</feature>
<keyword evidence="11" id="KW-1185">Reference proteome</keyword>
<keyword evidence="6 8" id="KW-0472">Membrane</keyword>
<dbReference type="GO" id="GO:0005886">
    <property type="term" value="C:plasma membrane"/>
    <property type="evidence" value="ECO:0007669"/>
    <property type="project" value="UniProtKB-SubCell"/>
</dbReference>
<evidence type="ECO:0000256" key="4">
    <source>
        <dbReference type="ARBA" id="ARBA00022692"/>
    </source>
</evidence>
<keyword evidence="3" id="KW-1003">Cell membrane</keyword>
<feature type="transmembrane region" description="Helical" evidence="8">
    <location>
        <begin position="180"/>
        <end position="200"/>
    </location>
</feature>
<reference evidence="11" key="1">
    <citation type="submission" date="2016-06" db="EMBL/GenBank/DDBJ databases">
        <authorList>
            <person name="Varghese N."/>
            <person name="Submissions Spin"/>
        </authorList>
    </citation>
    <scope>NUCLEOTIDE SEQUENCE [LARGE SCALE GENOMIC DNA]</scope>
    <source>
        <strain evidence="11">DSM 45647</strain>
    </source>
</reference>
<dbReference type="Pfam" id="PF03176">
    <property type="entry name" value="MMPL"/>
    <property type="match status" value="2"/>
</dbReference>
<dbReference type="OrthoDB" id="2365435at2"/>
<feature type="domain" description="SSD" evidence="9">
    <location>
        <begin position="206"/>
        <end position="337"/>
    </location>
</feature>
<evidence type="ECO:0000256" key="7">
    <source>
        <dbReference type="SAM" id="MobiDB-lite"/>
    </source>
</evidence>
<feature type="transmembrane region" description="Helical" evidence="8">
    <location>
        <begin position="283"/>
        <end position="309"/>
    </location>
</feature>
<feature type="transmembrane region" description="Helical" evidence="8">
    <location>
        <begin position="554"/>
        <end position="578"/>
    </location>
</feature>
<dbReference type="PANTHER" id="PTHR33406">
    <property type="entry name" value="MEMBRANE PROTEIN MJ1562-RELATED"/>
    <property type="match status" value="1"/>
</dbReference>
<dbReference type="InterPro" id="IPR000731">
    <property type="entry name" value="SSD"/>
</dbReference>
<proteinExistence type="inferred from homology"/>
<evidence type="ECO:0000256" key="1">
    <source>
        <dbReference type="ARBA" id="ARBA00004651"/>
    </source>
</evidence>
<feature type="transmembrane region" description="Helical" evidence="8">
    <location>
        <begin position="369"/>
        <end position="390"/>
    </location>
</feature>
<evidence type="ECO:0000256" key="2">
    <source>
        <dbReference type="ARBA" id="ARBA00010157"/>
    </source>
</evidence>
<feature type="transmembrane region" description="Helical" evidence="8">
    <location>
        <begin position="242"/>
        <end position="262"/>
    </location>
</feature>
<dbReference type="InterPro" id="IPR004869">
    <property type="entry name" value="MMPL_dom"/>
</dbReference>
<dbReference type="SUPFAM" id="SSF82866">
    <property type="entry name" value="Multidrug efflux transporter AcrB transmembrane domain"/>
    <property type="match status" value="2"/>
</dbReference>
<feature type="transmembrane region" description="Helical" evidence="8">
    <location>
        <begin position="661"/>
        <end position="681"/>
    </location>
</feature>
<evidence type="ECO:0000256" key="6">
    <source>
        <dbReference type="ARBA" id="ARBA00023136"/>
    </source>
</evidence>
<feature type="domain" description="SSD" evidence="9">
    <location>
        <begin position="556"/>
        <end position="686"/>
    </location>
</feature>
<comment type="subcellular location">
    <subcellularLocation>
        <location evidence="1">Cell membrane</location>
        <topology evidence="1">Multi-pass membrane protein</topology>
    </subcellularLocation>
</comment>
<feature type="region of interest" description="Disordered" evidence="7">
    <location>
        <begin position="699"/>
        <end position="719"/>
    </location>
</feature>
<evidence type="ECO:0000256" key="3">
    <source>
        <dbReference type="ARBA" id="ARBA00022475"/>
    </source>
</evidence>
<dbReference type="Proteomes" id="UP000199360">
    <property type="component" value="Unassembled WGS sequence"/>
</dbReference>
<protein>
    <submittedName>
        <fullName evidence="10">Putative drug exporter of the RND superfamily</fullName>
    </submittedName>
</protein>
<feature type="transmembrane region" description="Helical" evidence="8">
    <location>
        <begin position="207"/>
        <end position="230"/>
    </location>
</feature>
<organism evidence="10 11">
    <name type="scientific">Micromonospora humi</name>
    <dbReference type="NCBI Taxonomy" id="745366"/>
    <lineage>
        <taxon>Bacteria</taxon>
        <taxon>Bacillati</taxon>
        <taxon>Actinomycetota</taxon>
        <taxon>Actinomycetes</taxon>
        <taxon>Micromonosporales</taxon>
        <taxon>Micromonosporaceae</taxon>
        <taxon>Micromonospora</taxon>
    </lineage>
</organism>
<gene>
    <name evidence="10" type="ORF">GA0070213_12533</name>
</gene>
<keyword evidence="4 8" id="KW-0812">Transmembrane</keyword>
<comment type="similarity">
    <text evidence="2">Belongs to the resistance-nodulation-cell division (RND) (TC 2.A.6) family. MmpL subfamily.</text>
</comment>
<evidence type="ECO:0000313" key="11">
    <source>
        <dbReference type="Proteomes" id="UP000199360"/>
    </source>
</evidence>
<feature type="transmembrane region" description="Helical" evidence="8">
    <location>
        <begin position="632"/>
        <end position="655"/>
    </location>
</feature>
<dbReference type="PROSITE" id="PS50156">
    <property type="entry name" value="SSD"/>
    <property type="match status" value="2"/>
</dbReference>
<evidence type="ECO:0000259" key="9">
    <source>
        <dbReference type="PROSITE" id="PS50156"/>
    </source>
</evidence>
<dbReference type="InterPro" id="IPR050545">
    <property type="entry name" value="Mycobact_MmpL"/>
</dbReference>
<dbReference type="EMBL" id="FMDM01000025">
    <property type="protein sequence ID" value="SCG79262.1"/>
    <property type="molecule type" value="Genomic_DNA"/>
</dbReference>
<dbReference type="STRING" id="745366.GA0070213_12533"/>
<evidence type="ECO:0000256" key="5">
    <source>
        <dbReference type="ARBA" id="ARBA00022989"/>
    </source>
</evidence>
<accession>A0A1C5K914</accession>
<dbReference type="RefSeq" id="WP_091072287.1">
    <property type="nucleotide sequence ID" value="NZ_FMDM01000025.1"/>
</dbReference>
<feature type="transmembrane region" description="Helical" evidence="8">
    <location>
        <begin position="590"/>
        <end position="611"/>
    </location>
</feature>